<dbReference type="Pfam" id="PF17936">
    <property type="entry name" value="Big_6"/>
    <property type="match status" value="1"/>
</dbReference>
<feature type="non-terminal residue" evidence="3">
    <location>
        <position position="1"/>
    </location>
</feature>
<comment type="caution">
    <text evidence="3">The sequence shown here is derived from an EMBL/GenBank/DDBJ whole genome shotgun (WGS) entry which is preliminary data.</text>
</comment>
<dbReference type="InterPro" id="IPR041498">
    <property type="entry name" value="Big_6"/>
</dbReference>
<dbReference type="Gene3D" id="3.30.420.430">
    <property type="match status" value="1"/>
</dbReference>
<proteinExistence type="predicted"/>
<dbReference type="Proteomes" id="UP000297749">
    <property type="component" value="Unassembled WGS sequence"/>
</dbReference>
<reference evidence="3 4" key="1">
    <citation type="submission" date="2018-03" db="EMBL/GenBank/DDBJ databases">
        <title>Non-Typhoidal Salmonella genome sequencing and assembly.</title>
        <authorList>
            <person name="Matchawe C."/>
        </authorList>
    </citation>
    <scope>NUCLEOTIDE SEQUENCE [LARGE SCALE GENOMIC DNA]</scope>
    <source>
        <strain evidence="3 4">32eva</strain>
    </source>
</reference>
<evidence type="ECO:0000313" key="3">
    <source>
        <dbReference type="EMBL" id="TGC82522.1"/>
    </source>
</evidence>
<sequence>PPRPALTPRATDEAGHPTAHTHPSTTTVDITAPPAPTIQTVDDDGTRVAGLADPYATVEVHQVDGTLGGSAGARGAGAGVG</sequence>
<evidence type="ECO:0000256" key="1">
    <source>
        <dbReference type="SAM" id="MobiDB-lite"/>
    </source>
</evidence>
<feature type="compositionally biased region" description="Low complexity" evidence="1">
    <location>
        <begin position="16"/>
        <end position="27"/>
    </location>
</feature>
<accession>A0A659QCC3</accession>
<feature type="region of interest" description="Disordered" evidence="1">
    <location>
        <begin position="1"/>
        <end position="42"/>
    </location>
</feature>
<evidence type="ECO:0000259" key="2">
    <source>
        <dbReference type="Pfam" id="PF17936"/>
    </source>
</evidence>
<feature type="non-terminal residue" evidence="3">
    <location>
        <position position="81"/>
    </location>
</feature>
<dbReference type="EMBL" id="PYKF01000516">
    <property type="protein sequence ID" value="TGC82522.1"/>
    <property type="molecule type" value="Genomic_DNA"/>
</dbReference>
<organism evidence="3 4">
    <name type="scientific">Salmonella enterica subsp. enterica serovar Wilhelmsburg</name>
    <dbReference type="NCBI Taxonomy" id="1960126"/>
    <lineage>
        <taxon>Bacteria</taxon>
        <taxon>Pseudomonadati</taxon>
        <taxon>Pseudomonadota</taxon>
        <taxon>Gammaproteobacteria</taxon>
        <taxon>Enterobacterales</taxon>
        <taxon>Enterobacteriaceae</taxon>
        <taxon>Salmonella</taxon>
    </lineage>
</organism>
<dbReference type="AlphaFoldDB" id="A0A659QCC3"/>
<protein>
    <recommendedName>
        <fullName evidence="2">Bacterial Ig domain-containing protein</fullName>
    </recommendedName>
</protein>
<feature type="domain" description="Bacterial Ig" evidence="2">
    <location>
        <begin position="32"/>
        <end position="77"/>
    </location>
</feature>
<name>A0A659QCC3_SALET</name>
<evidence type="ECO:0000313" key="4">
    <source>
        <dbReference type="Proteomes" id="UP000297749"/>
    </source>
</evidence>
<gene>
    <name evidence="3" type="ORF">C9F04_15960</name>
</gene>